<organism evidence="2 3">
    <name type="scientific">Thalassotalea agarivorans</name>
    <name type="common">Thalassomonas agarivorans</name>
    <dbReference type="NCBI Taxonomy" id="349064"/>
    <lineage>
        <taxon>Bacteria</taxon>
        <taxon>Pseudomonadati</taxon>
        <taxon>Pseudomonadota</taxon>
        <taxon>Gammaproteobacteria</taxon>
        <taxon>Alteromonadales</taxon>
        <taxon>Colwelliaceae</taxon>
        <taxon>Thalassotalea</taxon>
    </lineage>
</organism>
<gene>
    <name evidence="2" type="ORF">SAMN05660429_01029</name>
</gene>
<sequence>MMNIHETSLAYNELPSVMALLDSVAFFWVIIIVTTGIFAFVAWKLWQLHCIPKKIAKEKGLPQANLIFWLSICGLFFKPLWILAILLMAIDYTALRTWLKGE</sequence>
<dbReference type="AlphaFoldDB" id="A0A1I0BQM9"/>
<name>A0A1I0BQM9_THASX</name>
<dbReference type="RefSeq" id="WP_245732068.1">
    <property type="nucleotide sequence ID" value="NZ_AP027363.1"/>
</dbReference>
<evidence type="ECO:0000313" key="3">
    <source>
        <dbReference type="Proteomes" id="UP000199308"/>
    </source>
</evidence>
<reference evidence="2 3" key="1">
    <citation type="submission" date="2016-10" db="EMBL/GenBank/DDBJ databases">
        <authorList>
            <person name="de Groot N.N."/>
        </authorList>
    </citation>
    <scope>NUCLEOTIDE SEQUENCE [LARGE SCALE GENOMIC DNA]</scope>
    <source>
        <strain evidence="2 3">DSM 19706</strain>
    </source>
</reference>
<keyword evidence="1" id="KW-1133">Transmembrane helix</keyword>
<dbReference type="EMBL" id="FOHK01000004">
    <property type="protein sequence ID" value="SET09374.1"/>
    <property type="molecule type" value="Genomic_DNA"/>
</dbReference>
<evidence type="ECO:0000313" key="2">
    <source>
        <dbReference type="EMBL" id="SET09374.1"/>
    </source>
</evidence>
<keyword evidence="3" id="KW-1185">Reference proteome</keyword>
<protein>
    <recommendedName>
        <fullName evidence="4">Mg2+ and Co2+ transporter</fullName>
    </recommendedName>
</protein>
<feature type="transmembrane region" description="Helical" evidence="1">
    <location>
        <begin position="66"/>
        <end position="90"/>
    </location>
</feature>
<dbReference type="Proteomes" id="UP000199308">
    <property type="component" value="Unassembled WGS sequence"/>
</dbReference>
<evidence type="ECO:0008006" key="4">
    <source>
        <dbReference type="Google" id="ProtNLM"/>
    </source>
</evidence>
<keyword evidence="1" id="KW-0812">Transmembrane</keyword>
<dbReference type="STRING" id="349064.SAMN05660429_01029"/>
<feature type="transmembrane region" description="Helical" evidence="1">
    <location>
        <begin position="25"/>
        <end position="46"/>
    </location>
</feature>
<accession>A0A1I0BQM9</accession>
<proteinExistence type="predicted"/>
<evidence type="ECO:0000256" key="1">
    <source>
        <dbReference type="SAM" id="Phobius"/>
    </source>
</evidence>
<keyword evidence="1" id="KW-0472">Membrane</keyword>